<evidence type="ECO:0000256" key="1">
    <source>
        <dbReference type="SAM" id="MobiDB-lite"/>
    </source>
</evidence>
<comment type="caution">
    <text evidence="2">The sequence shown here is derived from an EMBL/GenBank/DDBJ whole genome shotgun (WGS) entry which is preliminary data.</text>
</comment>
<organism evidence="2 3">
    <name type="scientific">Chaetoceros tenuissimus</name>
    <dbReference type="NCBI Taxonomy" id="426638"/>
    <lineage>
        <taxon>Eukaryota</taxon>
        <taxon>Sar</taxon>
        <taxon>Stramenopiles</taxon>
        <taxon>Ochrophyta</taxon>
        <taxon>Bacillariophyta</taxon>
        <taxon>Coscinodiscophyceae</taxon>
        <taxon>Chaetocerotophycidae</taxon>
        <taxon>Chaetocerotales</taxon>
        <taxon>Chaetocerotaceae</taxon>
        <taxon>Chaetoceros</taxon>
    </lineage>
</organism>
<keyword evidence="3" id="KW-1185">Reference proteome</keyword>
<feature type="compositionally biased region" description="Basic and acidic residues" evidence="1">
    <location>
        <begin position="89"/>
        <end position="99"/>
    </location>
</feature>
<dbReference type="AlphaFoldDB" id="A0AAD3CW99"/>
<dbReference type="EMBL" id="BLLK01000046">
    <property type="protein sequence ID" value="GFH53049.1"/>
    <property type="molecule type" value="Genomic_DNA"/>
</dbReference>
<name>A0AAD3CW99_9STRA</name>
<reference evidence="2 3" key="1">
    <citation type="journal article" date="2021" name="Sci. Rep.">
        <title>The genome of the diatom Chaetoceros tenuissimus carries an ancient integrated fragment of an extant virus.</title>
        <authorList>
            <person name="Hongo Y."/>
            <person name="Kimura K."/>
            <person name="Takaki Y."/>
            <person name="Yoshida Y."/>
            <person name="Baba S."/>
            <person name="Kobayashi G."/>
            <person name="Nagasaki K."/>
            <person name="Hano T."/>
            <person name="Tomaru Y."/>
        </authorList>
    </citation>
    <scope>NUCLEOTIDE SEQUENCE [LARGE SCALE GENOMIC DNA]</scope>
    <source>
        <strain evidence="2 3">NIES-3715</strain>
    </source>
</reference>
<proteinExistence type="predicted"/>
<sequence length="275" mass="30869">MSSRKIKSQRKAELRKKNLGIGLGKIDVEEKKSNKITFDDDFMASDYDSDEHDEIPEKEVAPEDEDSSDDEIEEVSASAAKQQAMEMFASERKTRKEELAFSSKRKRKTKEVPQLVQPEAESEEEDFDEDFFAQVDEERKNESKVKKAKKSIETQKLGRHTTFVSEEDDPNAVGSFNNPVKADHNIEVVVLPSTTGDDEDGQNADSNTRQKEALSLAAGLGTAPSKTAMSLCRGSLAGKEDLDEKGFEVKRSRRMNYSINRGKAASNFAFRSRKE</sequence>
<feature type="compositionally biased region" description="Acidic residues" evidence="1">
    <location>
        <begin position="39"/>
        <end position="54"/>
    </location>
</feature>
<feature type="compositionally biased region" description="Acidic residues" evidence="1">
    <location>
        <begin position="62"/>
        <end position="74"/>
    </location>
</feature>
<protein>
    <submittedName>
        <fullName evidence="2">Uncharacterized protein</fullName>
    </submittedName>
</protein>
<evidence type="ECO:0000313" key="2">
    <source>
        <dbReference type="EMBL" id="GFH53049.1"/>
    </source>
</evidence>
<accession>A0AAD3CW99</accession>
<feature type="region of interest" description="Disordered" evidence="1">
    <location>
        <begin position="34"/>
        <end position="128"/>
    </location>
</feature>
<dbReference type="Proteomes" id="UP001054902">
    <property type="component" value="Unassembled WGS sequence"/>
</dbReference>
<gene>
    <name evidence="2" type="ORF">CTEN210_09525</name>
</gene>
<evidence type="ECO:0000313" key="3">
    <source>
        <dbReference type="Proteomes" id="UP001054902"/>
    </source>
</evidence>
<feature type="region of interest" description="Disordered" evidence="1">
    <location>
        <begin position="159"/>
        <end position="180"/>
    </location>
</feature>